<dbReference type="Pfam" id="PF05942">
    <property type="entry name" value="PaREP1"/>
    <property type="match status" value="1"/>
</dbReference>
<keyword evidence="2" id="KW-1185">Reference proteome</keyword>
<gene>
    <name evidence="1" type="ordered locus">Pyrfu_1257</name>
</gene>
<dbReference type="InterPro" id="IPR010268">
    <property type="entry name" value="PaREP1"/>
</dbReference>
<dbReference type="AlphaFoldDB" id="G0EG91"/>
<evidence type="ECO:0000313" key="2">
    <source>
        <dbReference type="Proteomes" id="UP000001037"/>
    </source>
</evidence>
<dbReference type="EMBL" id="CP002838">
    <property type="protein sequence ID" value="AEM39116.1"/>
    <property type="molecule type" value="Genomic_DNA"/>
</dbReference>
<organism evidence="1 2">
    <name type="scientific">Pyrolobus fumarii (strain DSM 11204 / 1A)</name>
    <dbReference type="NCBI Taxonomy" id="694429"/>
    <lineage>
        <taxon>Archaea</taxon>
        <taxon>Thermoproteota</taxon>
        <taxon>Thermoprotei</taxon>
        <taxon>Desulfurococcales</taxon>
        <taxon>Pyrodictiaceae</taxon>
        <taxon>Pyrolobus</taxon>
    </lineage>
</organism>
<accession>G0EG91</accession>
<dbReference type="Proteomes" id="UP000001037">
    <property type="component" value="Chromosome"/>
</dbReference>
<dbReference type="KEGG" id="pfm:Pyrfu_1257"/>
<dbReference type="STRING" id="694429.Pyrfu_1257"/>
<dbReference type="RefSeq" id="WP_014026793.1">
    <property type="nucleotide sequence ID" value="NC_015931.1"/>
</dbReference>
<evidence type="ECO:0000313" key="1">
    <source>
        <dbReference type="EMBL" id="AEM39116.1"/>
    </source>
</evidence>
<dbReference type="InParanoid" id="G0EG91"/>
<sequence length="193" mass="22175">MGGLELNTLEKPLPKLVKDPAGYASTRLLEALLESILALEFLEKGYTRNAAGKAFQAWKALTAAILALELPRLESLLKSERERKWVKEKGILRTPTSRLLALASLLEKLGYEHFRAYTHVALNLHEYQYHGPDPDMELSRYRSRAEAVEDIERLIKVIVRHVERLGNKLGEKHTSEHKEALEHLRKRLEKIHN</sequence>
<reference evidence="1 2" key="1">
    <citation type="journal article" date="2011" name="Stand. Genomic Sci.">
        <title>Complete genome sequence of the hyperthermophilic chemolithoautotroph Pyrolobus fumarii type strain (1A).</title>
        <authorList>
            <person name="Anderson I."/>
            <person name="Goker M."/>
            <person name="Nolan M."/>
            <person name="Lucas S."/>
            <person name="Hammon N."/>
            <person name="Deshpande S."/>
            <person name="Cheng J.F."/>
            <person name="Tapia R."/>
            <person name="Han C."/>
            <person name="Goodwin L."/>
            <person name="Pitluck S."/>
            <person name="Huntemann M."/>
            <person name="Liolios K."/>
            <person name="Ivanova N."/>
            <person name="Pagani I."/>
            <person name="Mavromatis K."/>
            <person name="Ovchinikova G."/>
            <person name="Pati A."/>
            <person name="Chen A."/>
            <person name="Palaniappan K."/>
            <person name="Land M."/>
            <person name="Hauser L."/>
            <person name="Brambilla E.M."/>
            <person name="Huber H."/>
            <person name="Yasawong M."/>
            <person name="Rohde M."/>
            <person name="Spring S."/>
            <person name="Abt B."/>
            <person name="Sikorski J."/>
            <person name="Wirth R."/>
            <person name="Detter J.C."/>
            <person name="Woyke T."/>
            <person name="Bristow J."/>
            <person name="Eisen J.A."/>
            <person name="Markowitz V."/>
            <person name="Hugenholtz P."/>
            <person name="Kyrpides N.C."/>
            <person name="Klenk H.P."/>
            <person name="Lapidus A."/>
        </authorList>
    </citation>
    <scope>NUCLEOTIDE SEQUENCE [LARGE SCALE GENOMIC DNA]</scope>
    <source>
        <strain evidence="2">DSM 11204 / 1A</strain>
    </source>
</reference>
<name>G0EG91_PYRF1</name>
<dbReference type="GeneID" id="11138440"/>
<dbReference type="HOGENOM" id="CLU_118419_0_0_2"/>
<dbReference type="eggNOG" id="arCOG03712">
    <property type="taxonomic scope" value="Archaea"/>
</dbReference>
<proteinExistence type="predicted"/>
<protein>
    <submittedName>
        <fullName evidence="1">PaREP1 family protein</fullName>
    </submittedName>
</protein>